<dbReference type="RefSeq" id="WP_106190742.1">
    <property type="nucleotide sequence ID" value="NZ_PVTF01000009.1"/>
</dbReference>
<dbReference type="OrthoDB" id="88903at2"/>
<name>A0A2T0SWR6_9PSEU</name>
<dbReference type="InterPro" id="IPR011646">
    <property type="entry name" value="KAP_P-loop"/>
</dbReference>
<gene>
    <name evidence="2" type="ORF">CLV43_10950</name>
</gene>
<reference evidence="2 3" key="1">
    <citation type="submission" date="2018-03" db="EMBL/GenBank/DDBJ databases">
        <title>Genomic Encyclopedia of Archaeal and Bacterial Type Strains, Phase II (KMG-II): from individual species to whole genera.</title>
        <authorList>
            <person name="Goeker M."/>
        </authorList>
    </citation>
    <scope>NUCLEOTIDE SEQUENCE [LARGE SCALE GENOMIC DNA]</scope>
    <source>
        <strain evidence="2 3">DSM 44720</strain>
    </source>
</reference>
<dbReference type="InterPro" id="IPR052754">
    <property type="entry name" value="NTPase_KAP_P-loop"/>
</dbReference>
<evidence type="ECO:0000313" key="3">
    <source>
        <dbReference type="Proteomes" id="UP000239494"/>
    </source>
</evidence>
<evidence type="ECO:0000313" key="2">
    <source>
        <dbReference type="EMBL" id="PRY37830.1"/>
    </source>
</evidence>
<dbReference type="Proteomes" id="UP000239494">
    <property type="component" value="Unassembled WGS sequence"/>
</dbReference>
<dbReference type="SUPFAM" id="SSF52540">
    <property type="entry name" value="P-loop containing nucleoside triphosphate hydrolases"/>
    <property type="match status" value="3"/>
</dbReference>
<organism evidence="2 3">
    <name type="scientific">Umezawaea tangerina</name>
    <dbReference type="NCBI Taxonomy" id="84725"/>
    <lineage>
        <taxon>Bacteria</taxon>
        <taxon>Bacillati</taxon>
        <taxon>Actinomycetota</taxon>
        <taxon>Actinomycetes</taxon>
        <taxon>Pseudonocardiales</taxon>
        <taxon>Pseudonocardiaceae</taxon>
        <taxon>Umezawaea</taxon>
    </lineage>
</organism>
<dbReference type="PANTHER" id="PTHR22674:SF6">
    <property type="entry name" value="NTPASE KAP FAMILY P-LOOP DOMAIN-CONTAINING PROTEIN 1"/>
    <property type="match status" value="1"/>
</dbReference>
<accession>A0A2T0SWR6</accession>
<comment type="caution">
    <text evidence="2">The sequence shown here is derived from an EMBL/GenBank/DDBJ whole genome shotgun (WGS) entry which is preliminary data.</text>
</comment>
<proteinExistence type="predicted"/>
<protein>
    <submittedName>
        <fullName evidence="2">KAP-like P-loop domain-containing protein</fullName>
    </submittedName>
</protein>
<feature type="domain" description="KAP NTPase" evidence="1">
    <location>
        <begin position="348"/>
        <end position="722"/>
    </location>
</feature>
<dbReference type="PANTHER" id="PTHR22674">
    <property type="entry name" value="NTPASE, KAP FAMILY P-LOOP DOMAIN-CONTAINING 1"/>
    <property type="match status" value="1"/>
</dbReference>
<dbReference type="Pfam" id="PF07693">
    <property type="entry name" value="KAP_NTPase"/>
    <property type="match status" value="1"/>
</dbReference>
<dbReference type="EMBL" id="PVTF01000009">
    <property type="protein sequence ID" value="PRY37830.1"/>
    <property type="molecule type" value="Genomic_DNA"/>
</dbReference>
<evidence type="ECO:0000259" key="1">
    <source>
        <dbReference type="Pfam" id="PF07693"/>
    </source>
</evidence>
<keyword evidence="3" id="KW-1185">Reference proteome</keyword>
<dbReference type="InterPro" id="IPR027417">
    <property type="entry name" value="P-loop_NTPase"/>
</dbReference>
<dbReference type="AlphaFoldDB" id="A0A2T0SWR6"/>
<sequence length="810" mass="88183">MTASGPPPRNPFLLPGSGATPLAPLCPWKVPAHRDHYVPIGDSAVQHAKFTKWLASKVEGGLVLVAGGSGTGKTAVLNACVRLLVEEPVRPGATVHVVDLSSALRSVSMTVSQRRTAVCWEILDVVRREKLVADDVLASLEAIVAKPDHFHVALSSALTGPALVLAVLLPPVEDLVAEAVGYAESAHPWIFFFTESAYLAGEQLNTVDRLGASTVVLETRELGPGDLRTFVSSRLDHPVEPGAFPKINDSTVTRLSTTFKTIGQAQGRLYRIYENRLRKADRYGNEDWVTFDDVMSDDGAQLIEPLPPPVEAPAHVRWLTDVPTKEDLFRREALATVLSQRLRETRDTEPDTSLLMHVDGAWGSGKSTLLELLAAKLTTDGFTVVRFDAWQQSRLSVPWWSLLTGLRLAVLKQRTWTRPWLHVCEALARARHSGAPFAVALVVLSLLSAGAWFGVSRLLGTGVAAPDAVKVIGAAVPAVVLLWSAARLTSRVLMWRSAGGARLFEQSDSNPAARIVGHFAWLLRRSRKPVVFFVDDLDRCPGEYVVDLLDSVQTLVRDYPGRAERKPKAASFVVAADGAWLRSAYAAAHPTADSSAGSIGYRFADKLFQFTIPMPGLSTTDREVFLRHLLAIDAAEPRTEEIAEASSRVRAAAGHERGILQVIDSISDAGVRDVVARVAAVEISKAPARADAEHALAKFASLLSGNPREIKLFLNTYGMLRAIRTLEGNTVETDVLALWSIVRVRWPAIADHLQSVPESVRALKDPRWFAADFPEDLRTAIHDEQLRTVVLHPVGGPLTPIAIRRCCGSL</sequence>